<comment type="caution">
    <text evidence="1">The sequence shown here is derived from an EMBL/GenBank/DDBJ whole genome shotgun (WGS) entry which is preliminary data.</text>
</comment>
<gene>
    <name evidence="1" type="ORF">MOX02_56410</name>
</gene>
<dbReference type="EMBL" id="BJZU01000166">
    <property type="protein sequence ID" value="GEP07603.1"/>
    <property type="molecule type" value="Genomic_DNA"/>
</dbReference>
<evidence type="ECO:0000313" key="1">
    <source>
        <dbReference type="EMBL" id="GEP07603.1"/>
    </source>
</evidence>
<organism evidence="1 2">
    <name type="scientific">Methylobacterium oxalidis</name>
    <dbReference type="NCBI Taxonomy" id="944322"/>
    <lineage>
        <taxon>Bacteria</taxon>
        <taxon>Pseudomonadati</taxon>
        <taxon>Pseudomonadota</taxon>
        <taxon>Alphaproteobacteria</taxon>
        <taxon>Hyphomicrobiales</taxon>
        <taxon>Methylobacteriaceae</taxon>
        <taxon>Methylobacterium</taxon>
    </lineage>
</organism>
<accession>A0A512JCC2</accession>
<dbReference type="AlphaFoldDB" id="A0A512JCC2"/>
<reference evidence="1 2" key="1">
    <citation type="submission" date="2019-07" db="EMBL/GenBank/DDBJ databases">
        <title>Whole genome shotgun sequence of Methylobacterium oxalidis NBRC 107715.</title>
        <authorList>
            <person name="Hosoyama A."/>
            <person name="Uohara A."/>
            <person name="Ohji S."/>
            <person name="Ichikawa N."/>
        </authorList>
    </citation>
    <scope>NUCLEOTIDE SEQUENCE [LARGE SCALE GENOMIC DNA]</scope>
    <source>
        <strain evidence="1 2">NBRC 107715</strain>
    </source>
</reference>
<sequence length="54" mass="5426">MAFAQIRVYDVGSSVGDGVQGKLSALGVARPKSPGMYGDGGGLWLQVTGKGAKS</sequence>
<proteinExistence type="predicted"/>
<name>A0A512JCC2_9HYPH</name>
<dbReference type="Proteomes" id="UP000321960">
    <property type="component" value="Unassembled WGS sequence"/>
</dbReference>
<protein>
    <submittedName>
        <fullName evidence="1">Uncharacterized protein</fullName>
    </submittedName>
</protein>
<evidence type="ECO:0000313" key="2">
    <source>
        <dbReference type="Proteomes" id="UP000321960"/>
    </source>
</evidence>